<dbReference type="EMBL" id="QQAX01000001">
    <property type="protein sequence ID" value="RDI48819.1"/>
    <property type="molecule type" value="Genomic_DNA"/>
</dbReference>
<protein>
    <submittedName>
        <fullName evidence="5">Phosphatidylserine/phosphatidylglycerophosphate/ cardiolipin synthase-like enzyme</fullName>
    </submittedName>
</protein>
<comment type="caution">
    <text evidence="5">The sequence shown here is derived from an EMBL/GenBank/DDBJ whole genome shotgun (WGS) entry which is preliminary data.</text>
</comment>
<dbReference type="GO" id="GO:0004630">
    <property type="term" value="F:phospholipase D activity"/>
    <property type="evidence" value="ECO:0007669"/>
    <property type="project" value="UniProtKB-EC"/>
</dbReference>
<keyword evidence="6" id="KW-1185">Reference proteome</keyword>
<reference evidence="5 6" key="1">
    <citation type="submission" date="2018-07" db="EMBL/GenBank/DDBJ databases">
        <title>Genomic Encyclopedia of Type Strains, Phase IV (KMG-IV): sequencing the most valuable type-strain genomes for metagenomic binning, comparative biology and taxonomic classification.</title>
        <authorList>
            <person name="Goeker M."/>
        </authorList>
    </citation>
    <scope>NUCLEOTIDE SEQUENCE [LARGE SCALE GENOMIC DNA]</scope>
    <source>
        <strain evidence="5 6">DSM 16500</strain>
    </source>
</reference>
<proteinExistence type="predicted"/>
<keyword evidence="1" id="KW-0677">Repeat</keyword>
<dbReference type="OrthoDB" id="8828485at2"/>
<dbReference type="SUPFAM" id="SSF56024">
    <property type="entry name" value="Phospholipase D/nuclease"/>
    <property type="match status" value="2"/>
</dbReference>
<dbReference type="GO" id="GO:0009395">
    <property type="term" value="P:phospholipid catabolic process"/>
    <property type="evidence" value="ECO:0007669"/>
    <property type="project" value="TreeGrafter"/>
</dbReference>
<dbReference type="InterPro" id="IPR001736">
    <property type="entry name" value="PLipase_D/transphosphatidylase"/>
</dbReference>
<dbReference type="AlphaFoldDB" id="A0A370GYV5"/>
<dbReference type="RefSeq" id="WP_147277446.1">
    <property type="nucleotide sequence ID" value="NZ_LR699114.1"/>
</dbReference>
<feature type="domain" description="PLD phosphodiesterase" evidence="4">
    <location>
        <begin position="622"/>
        <end position="649"/>
    </location>
</feature>
<dbReference type="PANTHER" id="PTHR18896">
    <property type="entry name" value="PHOSPHOLIPASE D"/>
    <property type="match status" value="1"/>
</dbReference>
<accession>A0A370GYV5</accession>
<evidence type="ECO:0000313" key="6">
    <source>
        <dbReference type="Proteomes" id="UP000254720"/>
    </source>
</evidence>
<evidence type="ECO:0000256" key="2">
    <source>
        <dbReference type="ARBA" id="ARBA00022801"/>
    </source>
</evidence>
<sequence length="768" mass="88007">MKNFELEENDIDSLLFKIYLAKSRPCNKAYCDVLFDALVKKKASLRLPGVPEDSDLFKNEIRSIQEQVEEKYQKHLNNIAILTKLLHGLQLGASILESKITQLDKNKLANRKKIRLLQNVLGVAEPTWGSAPGHSLDTFYGLISLISNATQSTNLLDQQMNEIFHYARSMQINRVINPVERYKNEQGVLRRLKQWTSDSIKSILGVGSQSTPQILRNVIANEALLFQRAEKKASLSRSQRFLFPTRAENQVKFYSNAYADAAHRDGAFADIFDDMETAKENIFIVGWALSPTEQFGKNNRRLPELLVEKARQGIKIVILVWDNIAPVHREQVKNFALAMNHEISKLSPVDAEKVRENLHLKCSTRKLGISDHQKMVVADSTLYLGGLDLTVGRSNPDEWHDCHAQIKGPIVEDAISLIQNRWDAKKCKMKIGSHEKASKILEEKKQQCEKVNARISMDVLNQKSTIQLVCSMRKEYFHARNWHSIKKDKQHHTDEIQSVYVEAIRKSDKFIYMENQFFIGPRFHKDGKRTVEGSNQVILEIAKKIKDKISKGEDFHFYCQLPFRPEGNDPGALDVKVILRKQWKTLEWLIKTVDACARLHGKSAKDYLTFYNLGQMEGDQYKMKYTHSKLMIVDDQELILGSANCNERSMLGARDSEVGIHMKNQKEIRVYREKLMCEHFGDEFIDQNYSLITQPNARNAHAALHQHLDNACAAMRGRDRRKIVATPWGNQPIATLLAGEKPQHVLESSPLLFRIGAFVSKRISKLVR</sequence>
<dbReference type="InterPro" id="IPR025202">
    <property type="entry name" value="PLD-like_dom"/>
</dbReference>
<dbReference type="PROSITE" id="PS50035">
    <property type="entry name" value="PLD"/>
    <property type="match status" value="1"/>
</dbReference>
<organism evidence="5 6">
    <name type="scientific">Aquicella lusitana</name>
    <dbReference type="NCBI Taxonomy" id="254246"/>
    <lineage>
        <taxon>Bacteria</taxon>
        <taxon>Pseudomonadati</taxon>
        <taxon>Pseudomonadota</taxon>
        <taxon>Gammaproteobacteria</taxon>
        <taxon>Legionellales</taxon>
        <taxon>Coxiellaceae</taxon>
        <taxon>Aquicella</taxon>
    </lineage>
</organism>
<dbReference type="InterPro" id="IPR015679">
    <property type="entry name" value="PLipase_D_fam"/>
</dbReference>
<dbReference type="PANTHER" id="PTHR18896:SF60">
    <property type="entry name" value="PHOSPHOLIPASE D"/>
    <property type="match status" value="1"/>
</dbReference>
<evidence type="ECO:0000256" key="1">
    <source>
        <dbReference type="ARBA" id="ARBA00022737"/>
    </source>
</evidence>
<gene>
    <name evidence="5" type="ORF">C8D86_10198</name>
</gene>
<dbReference type="Gene3D" id="3.30.870.10">
    <property type="entry name" value="Endonuclease Chain A"/>
    <property type="match status" value="2"/>
</dbReference>
<evidence type="ECO:0000256" key="3">
    <source>
        <dbReference type="ARBA" id="ARBA00023098"/>
    </source>
</evidence>
<evidence type="ECO:0000313" key="5">
    <source>
        <dbReference type="EMBL" id="RDI48819.1"/>
    </source>
</evidence>
<dbReference type="SMART" id="SM00155">
    <property type="entry name" value="PLDc"/>
    <property type="match status" value="2"/>
</dbReference>
<name>A0A370GYV5_9COXI</name>
<keyword evidence="2" id="KW-0378">Hydrolase</keyword>
<keyword evidence="3" id="KW-0443">Lipid metabolism</keyword>
<dbReference type="Pfam" id="PF13091">
    <property type="entry name" value="PLDc_2"/>
    <property type="match status" value="1"/>
</dbReference>
<evidence type="ECO:0000259" key="4">
    <source>
        <dbReference type="PROSITE" id="PS50035"/>
    </source>
</evidence>
<dbReference type="Proteomes" id="UP000254720">
    <property type="component" value="Unassembled WGS sequence"/>
</dbReference>